<dbReference type="AlphaFoldDB" id="A0A5B9Q5B1"/>
<reference evidence="1 2" key="1">
    <citation type="submission" date="2019-08" db="EMBL/GenBank/DDBJ databases">
        <title>Deep-cultivation of Planctomycetes and their phenomic and genomic characterization uncovers novel biology.</title>
        <authorList>
            <person name="Wiegand S."/>
            <person name="Jogler M."/>
            <person name="Boedeker C."/>
            <person name="Pinto D."/>
            <person name="Vollmers J."/>
            <person name="Rivas-Marin E."/>
            <person name="Kohn T."/>
            <person name="Peeters S.H."/>
            <person name="Heuer A."/>
            <person name="Rast P."/>
            <person name="Oberbeckmann S."/>
            <person name="Bunk B."/>
            <person name="Jeske O."/>
            <person name="Meyerdierks A."/>
            <person name="Storesund J.E."/>
            <person name="Kallscheuer N."/>
            <person name="Luecker S."/>
            <person name="Lage O.M."/>
            <person name="Pohl T."/>
            <person name="Merkel B.J."/>
            <person name="Hornburger P."/>
            <person name="Mueller R.-W."/>
            <person name="Bruemmer F."/>
            <person name="Labrenz M."/>
            <person name="Spormann A.M."/>
            <person name="Op den Camp H."/>
            <person name="Overmann J."/>
            <person name="Amann R."/>
            <person name="Jetten M.S.M."/>
            <person name="Mascher T."/>
            <person name="Medema M.H."/>
            <person name="Devos D.P."/>
            <person name="Kaster A.-K."/>
            <person name="Ovreas L."/>
            <person name="Rohde M."/>
            <person name="Galperin M.Y."/>
            <person name="Jogler C."/>
        </authorList>
    </citation>
    <scope>NUCLEOTIDE SEQUENCE [LARGE SCALE GENOMIC DNA]</scope>
    <source>
        <strain evidence="1 2">Pr1d</strain>
    </source>
</reference>
<dbReference type="Pfam" id="PF06167">
    <property type="entry name" value="Peptidase_M90"/>
    <property type="match status" value="1"/>
</dbReference>
<name>A0A5B9Q5B1_9BACT</name>
<dbReference type="GO" id="GO:0005829">
    <property type="term" value="C:cytosol"/>
    <property type="evidence" value="ECO:0007669"/>
    <property type="project" value="TreeGrafter"/>
</dbReference>
<protein>
    <submittedName>
        <fullName evidence="1">Protein MtfA</fullName>
    </submittedName>
</protein>
<evidence type="ECO:0000313" key="1">
    <source>
        <dbReference type="EMBL" id="QEG32859.1"/>
    </source>
</evidence>
<dbReference type="Proteomes" id="UP000323917">
    <property type="component" value="Chromosome"/>
</dbReference>
<dbReference type="KEGG" id="bgok:Pr1d_01200"/>
<dbReference type="PANTHER" id="PTHR30164:SF2">
    <property type="entry name" value="PROTEIN MTFA"/>
    <property type="match status" value="1"/>
</dbReference>
<dbReference type="Gene3D" id="1.10.472.150">
    <property type="entry name" value="Glucose-regulated metallo-peptidase M90, N-terminal domain"/>
    <property type="match status" value="1"/>
</dbReference>
<dbReference type="Gene3D" id="3.40.390.10">
    <property type="entry name" value="Collagenase (Catalytic Domain)"/>
    <property type="match status" value="1"/>
</dbReference>
<dbReference type="GO" id="GO:0008237">
    <property type="term" value="F:metallopeptidase activity"/>
    <property type="evidence" value="ECO:0007669"/>
    <property type="project" value="InterPro"/>
</dbReference>
<dbReference type="GO" id="GO:0004177">
    <property type="term" value="F:aminopeptidase activity"/>
    <property type="evidence" value="ECO:0007669"/>
    <property type="project" value="TreeGrafter"/>
</dbReference>
<dbReference type="InterPro" id="IPR042252">
    <property type="entry name" value="MtfA_N"/>
</dbReference>
<dbReference type="OrthoDB" id="9786424at2"/>
<dbReference type="EMBL" id="CP042913">
    <property type="protein sequence ID" value="QEG32859.1"/>
    <property type="molecule type" value="Genomic_DNA"/>
</dbReference>
<evidence type="ECO:0000313" key="2">
    <source>
        <dbReference type="Proteomes" id="UP000323917"/>
    </source>
</evidence>
<dbReference type="CDD" id="cd20169">
    <property type="entry name" value="Peptidase_M90_mtfA"/>
    <property type="match status" value="1"/>
</dbReference>
<dbReference type="InterPro" id="IPR024079">
    <property type="entry name" value="MetalloPept_cat_dom_sf"/>
</dbReference>
<dbReference type="InterPro" id="IPR010384">
    <property type="entry name" value="MtfA_fam"/>
</dbReference>
<dbReference type="PANTHER" id="PTHR30164">
    <property type="entry name" value="MTFA PEPTIDASE"/>
    <property type="match status" value="1"/>
</dbReference>
<organism evidence="1 2">
    <name type="scientific">Bythopirellula goksoeyrii</name>
    <dbReference type="NCBI Taxonomy" id="1400387"/>
    <lineage>
        <taxon>Bacteria</taxon>
        <taxon>Pseudomonadati</taxon>
        <taxon>Planctomycetota</taxon>
        <taxon>Planctomycetia</taxon>
        <taxon>Pirellulales</taxon>
        <taxon>Lacipirellulaceae</taxon>
        <taxon>Bythopirellula</taxon>
    </lineage>
</organism>
<proteinExistence type="predicted"/>
<gene>
    <name evidence="1" type="primary">mtfA</name>
    <name evidence="1" type="ORF">Pr1d_01200</name>
</gene>
<keyword evidence="2" id="KW-1185">Reference proteome</keyword>
<dbReference type="RefSeq" id="WP_148071682.1">
    <property type="nucleotide sequence ID" value="NZ_CP042913.1"/>
</dbReference>
<sequence length="268" mass="30970">MFFGWLRERRRRRLLAEPWPSEWESHLCDNVWQYSLLDTTRQQRVRDFVHVMLQEKDWAGGNRLIVTDEMRVSIAGQAALLTLGFEKSYYFDRLQTIIVYPGVYQSRPAESSELLLGHLESPQSFPDVRSGESWQGGPIVLAWQAVLSEGRRPKCGRSVVIHEFAHHMDSLDGTTDGSPPMTDYKFEKQWFRVTSAEFTRLVQSSQRGERTLLDRYGATNHAEFFAVASECFFTRPHLMAVEHGELFAALERLFGQDPREWLPSPSNA</sequence>
<dbReference type="SUPFAM" id="SSF55486">
    <property type="entry name" value="Metalloproteases ('zincins'), catalytic domain"/>
    <property type="match status" value="1"/>
</dbReference>
<accession>A0A5B9Q5B1</accession>